<reference evidence="3" key="2">
    <citation type="submission" date="2011-04" db="EMBL/GenBank/DDBJ databases">
        <title>The complete genome of chromosome of Treponema succinifaciens DSM 2489.</title>
        <authorList>
            <person name="Lucas S."/>
            <person name="Copeland A."/>
            <person name="Lapidus A."/>
            <person name="Bruce D."/>
            <person name="Goodwin L."/>
            <person name="Pitluck S."/>
            <person name="Peters L."/>
            <person name="Kyrpides N."/>
            <person name="Mavromatis K."/>
            <person name="Ivanova N."/>
            <person name="Ovchinnikova G."/>
            <person name="Teshima H."/>
            <person name="Detter J.C."/>
            <person name="Tapia R."/>
            <person name="Han C."/>
            <person name="Land M."/>
            <person name="Hauser L."/>
            <person name="Markowitz V."/>
            <person name="Cheng J.-F."/>
            <person name="Hugenholtz P."/>
            <person name="Woyke T."/>
            <person name="Wu D."/>
            <person name="Gronow S."/>
            <person name="Wellnitz S."/>
            <person name="Brambilla E."/>
            <person name="Klenk H.-P."/>
            <person name="Eisen J.A."/>
        </authorList>
    </citation>
    <scope>NUCLEOTIDE SEQUENCE [LARGE SCALE GENOMIC DNA]</scope>
    <source>
        <strain evidence="3">ATCC 33096 / DSM 2489 / 6091</strain>
    </source>
</reference>
<dbReference type="STRING" id="869209.Tresu_1690"/>
<organism evidence="2 3">
    <name type="scientific">Treponema succinifaciens (strain ATCC 33096 / DSM 2489 / 6091)</name>
    <dbReference type="NCBI Taxonomy" id="869209"/>
    <lineage>
        <taxon>Bacteria</taxon>
        <taxon>Pseudomonadati</taxon>
        <taxon>Spirochaetota</taxon>
        <taxon>Spirochaetia</taxon>
        <taxon>Spirochaetales</taxon>
        <taxon>Treponemataceae</taxon>
        <taxon>Treponema</taxon>
    </lineage>
</organism>
<feature type="chain" id="PRO_5003282815" evidence="1">
    <location>
        <begin position="20"/>
        <end position="304"/>
    </location>
</feature>
<gene>
    <name evidence="2" type="ordered locus">Tresu_1690</name>
</gene>
<feature type="signal peptide" evidence="1">
    <location>
        <begin position="1"/>
        <end position="19"/>
    </location>
</feature>
<dbReference type="eggNOG" id="COG3209">
    <property type="taxonomic scope" value="Bacteria"/>
</dbReference>
<dbReference type="RefSeq" id="WP_013701865.1">
    <property type="nucleotide sequence ID" value="NC_015385.1"/>
</dbReference>
<sequence length="304" mass="33929">MKSSRLFYFTVASVFIAGAAKVFSQSTVSVSKNALVESSKFNGSPVVVTEFRGNSPDSLKKFSVLEFADGRILREKQFGDDGSEKTSVERKFLNDGRISEISGIDSSKNVKWRYSYGYSEKGLLATETSYSGSGEVEWRAEYSYNAKSKVSECKTYSAAGALNFTEKYIYTEDGRIKDYSSFYADGKLFKRVEYFYNADSSLAQEKNYDASGFYESVNYSYSKGKAVSVRTLGADGSLKTEETRTFSADNLIRSVLKNAEGKVVSEKEFFYDWNGNIALEKNSSGIILRNFQYGAPDAAEKKEN</sequence>
<dbReference type="AlphaFoldDB" id="F2NSE8"/>
<dbReference type="HOGENOM" id="CLU_949664_0_0_12"/>
<dbReference type="Proteomes" id="UP000006852">
    <property type="component" value="Chromosome"/>
</dbReference>
<dbReference type="OrthoDB" id="367637at2"/>
<name>F2NSE8_TRES6</name>
<proteinExistence type="predicted"/>
<protein>
    <submittedName>
        <fullName evidence="2">YD repeat-containing protein</fullName>
    </submittedName>
</protein>
<dbReference type="EMBL" id="CP002631">
    <property type="protein sequence ID" value="AEB14584.1"/>
    <property type="molecule type" value="Genomic_DNA"/>
</dbReference>
<accession>F2NSE8</accession>
<dbReference type="GeneID" id="302998841"/>
<evidence type="ECO:0000313" key="3">
    <source>
        <dbReference type="Proteomes" id="UP000006852"/>
    </source>
</evidence>
<reference evidence="2 3" key="1">
    <citation type="journal article" date="2011" name="Stand. Genomic Sci.">
        <title>Complete genome sequence of Treponema succinifaciens type strain (6091).</title>
        <authorList>
            <person name="Han C."/>
            <person name="Gronow S."/>
            <person name="Teshima H."/>
            <person name="Lapidus A."/>
            <person name="Nolan M."/>
            <person name="Lucas S."/>
            <person name="Hammon N."/>
            <person name="Deshpande S."/>
            <person name="Cheng J.F."/>
            <person name="Zeytun A."/>
            <person name="Tapia R."/>
            <person name="Goodwin L."/>
            <person name="Pitluck S."/>
            <person name="Liolios K."/>
            <person name="Pagani I."/>
            <person name="Ivanova N."/>
            <person name="Mavromatis K."/>
            <person name="Mikhailova N."/>
            <person name="Huntemann M."/>
            <person name="Pati A."/>
            <person name="Chen A."/>
            <person name="Palaniappan K."/>
            <person name="Land M."/>
            <person name="Hauser L."/>
            <person name="Brambilla E.M."/>
            <person name="Rohde M."/>
            <person name="Goker M."/>
            <person name="Woyke T."/>
            <person name="Bristow J."/>
            <person name="Eisen J.A."/>
            <person name="Markowitz V."/>
            <person name="Hugenholtz P."/>
            <person name="Kyrpides N.C."/>
            <person name="Klenk H.P."/>
            <person name="Detter J.C."/>
        </authorList>
    </citation>
    <scope>NUCLEOTIDE SEQUENCE [LARGE SCALE GENOMIC DNA]</scope>
    <source>
        <strain evidence="3">ATCC 33096 / DSM 2489 / 6091</strain>
    </source>
</reference>
<evidence type="ECO:0000256" key="1">
    <source>
        <dbReference type="SAM" id="SignalP"/>
    </source>
</evidence>
<evidence type="ECO:0000313" key="2">
    <source>
        <dbReference type="EMBL" id="AEB14584.1"/>
    </source>
</evidence>
<keyword evidence="1" id="KW-0732">Signal</keyword>
<keyword evidence="3" id="KW-1185">Reference proteome</keyword>
<dbReference type="Gene3D" id="3.90.930.1">
    <property type="match status" value="1"/>
</dbReference>
<dbReference type="KEGG" id="tsu:Tresu_1690"/>